<dbReference type="EMBL" id="FYEH01000023">
    <property type="protein sequence ID" value="SNB79783.1"/>
    <property type="molecule type" value="Genomic_DNA"/>
</dbReference>
<organism evidence="2 3">
    <name type="scientific">Arboricoccus pini</name>
    <dbReference type="NCBI Taxonomy" id="1963835"/>
    <lineage>
        <taxon>Bacteria</taxon>
        <taxon>Pseudomonadati</taxon>
        <taxon>Pseudomonadota</taxon>
        <taxon>Alphaproteobacteria</taxon>
        <taxon>Geminicoccales</taxon>
        <taxon>Geminicoccaceae</taxon>
        <taxon>Arboricoccus</taxon>
    </lineage>
</organism>
<evidence type="ECO:0000313" key="3">
    <source>
        <dbReference type="Proteomes" id="UP000197065"/>
    </source>
</evidence>
<proteinExistence type="predicted"/>
<dbReference type="Proteomes" id="UP000197065">
    <property type="component" value="Unassembled WGS sequence"/>
</dbReference>
<dbReference type="AlphaFoldDB" id="A0A212S434"/>
<sequence>MEPDPEDKLQLQFLSTAEMTAWADFQDQVEAAIDAGDATVPVPTDFLALILPEVKSSPLQFEALRAVWNRVCDEQGMAHLKRETPATPADEDSSDDGPF</sequence>
<evidence type="ECO:0000256" key="1">
    <source>
        <dbReference type="SAM" id="MobiDB-lite"/>
    </source>
</evidence>
<accession>A0A212S434</accession>
<name>A0A212S434_9PROT</name>
<feature type="region of interest" description="Disordered" evidence="1">
    <location>
        <begin position="79"/>
        <end position="99"/>
    </location>
</feature>
<reference evidence="2 3" key="1">
    <citation type="submission" date="2017-06" db="EMBL/GenBank/DDBJ databases">
        <authorList>
            <person name="Kim H.J."/>
            <person name="Triplett B.A."/>
        </authorList>
    </citation>
    <scope>NUCLEOTIDE SEQUENCE [LARGE SCALE GENOMIC DNA]</scope>
    <source>
        <strain evidence="2 3">B29T1</strain>
    </source>
</reference>
<dbReference type="RefSeq" id="WP_088563085.1">
    <property type="nucleotide sequence ID" value="NZ_FYEH01000023.1"/>
</dbReference>
<gene>
    <name evidence="2" type="ORF">SAMN07250955_1233</name>
</gene>
<keyword evidence="3" id="KW-1185">Reference proteome</keyword>
<feature type="compositionally biased region" description="Acidic residues" evidence="1">
    <location>
        <begin position="89"/>
        <end position="99"/>
    </location>
</feature>
<protein>
    <submittedName>
        <fullName evidence="2">Uncharacterized protein</fullName>
    </submittedName>
</protein>
<evidence type="ECO:0000313" key="2">
    <source>
        <dbReference type="EMBL" id="SNB79783.1"/>
    </source>
</evidence>